<dbReference type="RefSeq" id="WP_188609142.1">
    <property type="nucleotide sequence ID" value="NZ_BMGG01000003.1"/>
</dbReference>
<dbReference type="SUPFAM" id="SSF54593">
    <property type="entry name" value="Glyoxalase/Bleomycin resistance protein/Dihydroxybiphenyl dioxygenase"/>
    <property type="match status" value="1"/>
</dbReference>
<dbReference type="PANTHER" id="PTHR36503:SF1">
    <property type="entry name" value="BLR2520 PROTEIN"/>
    <property type="match status" value="1"/>
</dbReference>
<dbReference type="Proteomes" id="UP000637002">
    <property type="component" value="Unassembled WGS sequence"/>
</dbReference>
<name>A0A916XBY6_9HYPH</name>
<dbReference type="InterPro" id="IPR037523">
    <property type="entry name" value="VOC_core"/>
</dbReference>
<comment type="caution">
    <text evidence="2">The sequence shown here is derived from an EMBL/GenBank/DDBJ whole genome shotgun (WGS) entry which is preliminary data.</text>
</comment>
<reference evidence="2" key="1">
    <citation type="journal article" date="2014" name="Int. J. Syst. Evol. Microbiol.">
        <title>Complete genome sequence of Corynebacterium casei LMG S-19264T (=DSM 44701T), isolated from a smear-ripened cheese.</title>
        <authorList>
            <consortium name="US DOE Joint Genome Institute (JGI-PGF)"/>
            <person name="Walter F."/>
            <person name="Albersmeier A."/>
            <person name="Kalinowski J."/>
            <person name="Ruckert C."/>
        </authorList>
    </citation>
    <scope>NUCLEOTIDE SEQUENCE</scope>
    <source>
        <strain evidence="2">CGMCC 1.12919</strain>
    </source>
</reference>
<dbReference type="Gene3D" id="3.10.180.10">
    <property type="entry name" value="2,3-Dihydroxybiphenyl 1,2-Dioxygenase, domain 1"/>
    <property type="match status" value="1"/>
</dbReference>
<organism evidence="2 3">
    <name type="scientific">Chelatococcus reniformis</name>
    <dbReference type="NCBI Taxonomy" id="1494448"/>
    <lineage>
        <taxon>Bacteria</taxon>
        <taxon>Pseudomonadati</taxon>
        <taxon>Pseudomonadota</taxon>
        <taxon>Alphaproteobacteria</taxon>
        <taxon>Hyphomicrobiales</taxon>
        <taxon>Chelatococcaceae</taxon>
        <taxon>Chelatococcus</taxon>
    </lineage>
</organism>
<dbReference type="PROSITE" id="PS51819">
    <property type="entry name" value="VOC"/>
    <property type="match status" value="1"/>
</dbReference>
<proteinExistence type="predicted"/>
<dbReference type="InterPro" id="IPR004360">
    <property type="entry name" value="Glyas_Fos-R_dOase_dom"/>
</dbReference>
<dbReference type="AlphaFoldDB" id="A0A916XBY6"/>
<evidence type="ECO:0000259" key="1">
    <source>
        <dbReference type="PROSITE" id="PS51819"/>
    </source>
</evidence>
<keyword evidence="3" id="KW-1185">Reference proteome</keyword>
<dbReference type="Pfam" id="PF00903">
    <property type="entry name" value="Glyoxalase"/>
    <property type="match status" value="1"/>
</dbReference>
<dbReference type="CDD" id="cd07251">
    <property type="entry name" value="VOC_like"/>
    <property type="match status" value="1"/>
</dbReference>
<sequence>MTVPARVNLITLGVDGLDRSAAFYERLGWRRSASAGDGAVAFFALDNLVLALFSRASLADDMGLDEPRAGRGDVSLAINVESPARVDEVLAAAIGAGARLLKAGQAVFWGGYSGYFVDPEGHAWEVAHNPFFPLNPQGEIVLPP</sequence>
<accession>A0A916XBY6</accession>
<dbReference type="InterPro" id="IPR029068">
    <property type="entry name" value="Glyas_Bleomycin-R_OHBP_Dase"/>
</dbReference>
<evidence type="ECO:0000313" key="2">
    <source>
        <dbReference type="EMBL" id="GGC62685.1"/>
    </source>
</evidence>
<gene>
    <name evidence="2" type="ORF">GCM10010994_21590</name>
</gene>
<dbReference type="EMBL" id="BMGG01000003">
    <property type="protein sequence ID" value="GGC62685.1"/>
    <property type="molecule type" value="Genomic_DNA"/>
</dbReference>
<reference evidence="2" key="2">
    <citation type="submission" date="2020-09" db="EMBL/GenBank/DDBJ databases">
        <authorList>
            <person name="Sun Q."/>
            <person name="Zhou Y."/>
        </authorList>
    </citation>
    <scope>NUCLEOTIDE SEQUENCE</scope>
    <source>
        <strain evidence="2">CGMCC 1.12919</strain>
    </source>
</reference>
<evidence type="ECO:0000313" key="3">
    <source>
        <dbReference type="Proteomes" id="UP000637002"/>
    </source>
</evidence>
<protein>
    <submittedName>
        <fullName evidence="2">Glyoxalase</fullName>
    </submittedName>
</protein>
<feature type="domain" description="VOC" evidence="1">
    <location>
        <begin position="6"/>
        <end position="129"/>
    </location>
</feature>
<dbReference type="PANTHER" id="PTHR36503">
    <property type="entry name" value="BLR2520 PROTEIN"/>
    <property type="match status" value="1"/>
</dbReference>